<feature type="compositionally biased region" description="Pro residues" evidence="7">
    <location>
        <begin position="214"/>
        <end position="246"/>
    </location>
</feature>
<evidence type="ECO:0000256" key="3">
    <source>
        <dbReference type="ARBA" id="ARBA00022536"/>
    </source>
</evidence>
<evidence type="ECO:0000256" key="8">
    <source>
        <dbReference type="SAM" id="SignalP"/>
    </source>
</evidence>
<dbReference type="OrthoDB" id="41109at2759"/>
<dbReference type="PANTHER" id="PTHR47333:SF4">
    <property type="entry name" value="EGF-LIKE DOMAIN-CONTAINING PROTEIN"/>
    <property type="match status" value="1"/>
</dbReference>
<dbReference type="InParanoid" id="A0A2K3DF98"/>
<dbReference type="PRINTS" id="PR01217">
    <property type="entry name" value="PRICHEXTENSN"/>
</dbReference>
<evidence type="ECO:0000256" key="2">
    <source>
        <dbReference type="ARBA" id="ARBA00022525"/>
    </source>
</evidence>
<dbReference type="PROSITE" id="PS01186">
    <property type="entry name" value="EGF_2"/>
    <property type="match status" value="1"/>
</dbReference>
<feature type="domain" description="EGF-like" evidence="9">
    <location>
        <begin position="61"/>
        <end position="76"/>
    </location>
</feature>
<comment type="subcellular location">
    <subcellularLocation>
        <location evidence="1">Secreted</location>
    </subcellularLocation>
</comment>
<dbReference type="Gramene" id="PNW79213">
    <property type="protein sequence ID" value="PNW79213"/>
    <property type="gene ID" value="CHLRE_09g406432v5"/>
</dbReference>
<keyword evidence="4 8" id="KW-0732">Signal</keyword>
<feature type="region of interest" description="Disordered" evidence="7">
    <location>
        <begin position="207"/>
        <end position="256"/>
    </location>
</feature>
<sequence>MLIVWAFTIIPHVSAGRSLLAAAADGQQRAASSSACAQLQGGSDPCFPGKCQGKSSSEFTCTCPPGYKVAASNKKCDADPCASVDWESVDACVFANAQLSVTCKSGFNSYNSNSKKCRDIDECDGFDRATVASCTNSKGSYAVICKPGFHDYDTNSKTCTVAPSPPPPPNIDECDGFDRATVASCTNSKGSYAVICKPGFHDYDTNSKTCTVAPSPPPPPSPSPPPSPPPPPPPSPPPPSPPPPSPVAAASSPHAPPPSTTFSFRVFGGFVCMTVPPSGGPMYWGGCFSGASAWQNFMVEDTDTPNQYVIKLAADPTLSLNYSGNLDDGPAKVVLSSDAASMRAWTMTSR</sequence>
<accession>A0A2K3DF98</accession>
<dbReference type="PANTHER" id="PTHR47333">
    <property type="entry name" value="VON WILLEBRAND FACTOR C AND EGF DOMAIN-CONTAINING PROTEIN"/>
    <property type="match status" value="1"/>
</dbReference>
<dbReference type="InterPro" id="IPR001881">
    <property type="entry name" value="EGF-like_Ca-bd_dom"/>
</dbReference>
<evidence type="ECO:0000256" key="6">
    <source>
        <dbReference type="ARBA" id="ARBA00023180"/>
    </source>
</evidence>
<reference evidence="10 11" key="1">
    <citation type="journal article" date="2007" name="Science">
        <title>The Chlamydomonas genome reveals the evolution of key animal and plant functions.</title>
        <authorList>
            <person name="Merchant S.S."/>
            <person name="Prochnik S.E."/>
            <person name="Vallon O."/>
            <person name="Harris E.H."/>
            <person name="Karpowicz S.J."/>
            <person name="Witman G.B."/>
            <person name="Terry A."/>
            <person name="Salamov A."/>
            <person name="Fritz-Laylin L.K."/>
            <person name="Marechal-Drouard L."/>
            <person name="Marshall W.F."/>
            <person name="Qu L.H."/>
            <person name="Nelson D.R."/>
            <person name="Sanderfoot A.A."/>
            <person name="Spalding M.H."/>
            <person name="Kapitonov V.V."/>
            <person name="Ren Q."/>
            <person name="Ferris P."/>
            <person name="Lindquist E."/>
            <person name="Shapiro H."/>
            <person name="Lucas S.M."/>
            <person name="Grimwood J."/>
            <person name="Schmutz J."/>
            <person name="Cardol P."/>
            <person name="Cerutti H."/>
            <person name="Chanfreau G."/>
            <person name="Chen C.L."/>
            <person name="Cognat V."/>
            <person name="Croft M.T."/>
            <person name="Dent R."/>
            <person name="Dutcher S."/>
            <person name="Fernandez E."/>
            <person name="Fukuzawa H."/>
            <person name="Gonzalez-Ballester D."/>
            <person name="Gonzalez-Halphen D."/>
            <person name="Hallmann A."/>
            <person name="Hanikenne M."/>
            <person name="Hippler M."/>
            <person name="Inwood W."/>
            <person name="Jabbari K."/>
            <person name="Kalanon M."/>
            <person name="Kuras R."/>
            <person name="Lefebvre P.A."/>
            <person name="Lemaire S.D."/>
            <person name="Lobanov A.V."/>
            <person name="Lohr M."/>
            <person name="Manuell A."/>
            <person name="Meier I."/>
            <person name="Mets L."/>
            <person name="Mittag M."/>
            <person name="Mittelmeier T."/>
            <person name="Moroney J.V."/>
            <person name="Moseley J."/>
            <person name="Napoli C."/>
            <person name="Nedelcu A.M."/>
            <person name="Niyogi K."/>
            <person name="Novoselov S.V."/>
            <person name="Paulsen I.T."/>
            <person name="Pazour G."/>
            <person name="Purton S."/>
            <person name="Ral J.P."/>
            <person name="Riano-Pachon D.M."/>
            <person name="Riekhof W."/>
            <person name="Rymarquis L."/>
            <person name="Schroda M."/>
            <person name="Stern D."/>
            <person name="Umen J."/>
            <person name="Willows R."/>
            <person name="Wilson N."/>
            <person name="Zimmer S.L."/>
            <person name="Allmer J."/>
            <person name="Balk J."/>
            <person name="Bisova K."/>
            <person name="Chen C.J."/>
            <person name="Elias M."/>
            <person name="Gendler K."/>
            <person name="Hauser C."/>
            <person name="Lamb M.R."/>
            <person name="Ledford H."/>
            <person name="Long J.C."/>
            <person name="Minagawa J."/>
            <person name="Page M.D."/>
            <person name="Pan J."/>
            <person name="Pootakham W."/>
            <person name="Roje S."/>
            <person name="Rose A."/>
            <person name="Stahlberg E."/>
            <person name="Terauchi A.M."/>
            <person name="Yang P."/>
            <person name="Ball S."/>
            <person name="Bowler C."/>
            <person name="Dieckmann C.L."/>
            <person name="Gladyshev V.N."/>
            <person name="Green P."/>
            <person name="Jorgensen R."/>
            <person name="Mayfield S."/>
            <person name="Mueller-Roeber B."/>
            <person name="Rajamani S."/>
            <person name="Sayre R.T."/>
            <person name="Brokstein P."/>
            <person name="Dubchak I."/>
            <person name="Goodstein D."/>
            <person name="Hornick L."/>
            <person name="Huang Y.W."/>
            <person name="Jhaveri J."/>
            <person name="Luo Y."/>
            <person name="Martinez D."/>
            <person name="Ngau W.C."/>
            <person name="Otillar B."/>
            <person name="Poliakov A."/>
            <person name="Porter A."/>
            <person name="Szajkowski L."/>
            <person name="Werner G."/>
            <person name="Zhou K."/>
            <person name="Grigoriev I.V."/>
            <person name="Rokhsar D.S."/>
            <person name="Grossman A.R."/>
        </authorList>
    </citation>
    <scope>NUCLEOTIDE SEQUENCE [LARGE SCALE GENOMIC DNA]</scope>
    <source>
        <strain evidence="11">CC-503</strain>
    </source>
</reference>
<protein>
    <recommendedName>
        <fullName evidence="9">EGF-like domain-containing protein</fullName>
    </recommendedName>
</protein>
<evidence type="ECO:0000256" key="7">
    <source>
        <dbReference type="SAM" id="MobiDB-lite"/>
    </source>
</evidence>
<gene>
    <name evidence="10" type="ORF">CHLRE_09g406432v5</name>
</gene>
<feature type="chain" id="PRO_5014381010" description="EGF-like domain-containing protein" evidence="8">
    <location>
        <begin position="16"/>
        <end position="350"/>
    </location>
</feature>
<dbReference type="GO" id="GO:0005509">
    <property type="term" value="F:calcium ion binding"/>
    <property type="evidence" value="ECO:0007669"/>
    <property type="project" value="InterPro"/>
</dbReference>
<dbReference type="SMART" id="SM00179">
    <property type="entry name" value="EGF_CA"/>
    <property type="match status" value="3"/>
</dbReference>
<feature type="signal peptide" evidence="8">
    <location>
        <begin position="1"/>
        <end position="15"/>
    </location>
</feature>
<dbReference type="EMBL" id="CM008970">
    <property type="protein sequence ID" value="PNW79213.1"/>
    <property type="molecule type" value="Genomic_DNA"/>
</dbReference>
<name>A0A2K3DF98_CHLRE</name>
<dbReference type="GO" id="GO:0005576">
    <property type="term" value="C:extracellular region"/>
    <property type="evidence" value="ECO:0007669"/>
    <property type="project" value="UniProtKB-SubCell"/>
</dbReference>
<dbReference type="Pfam" id="PF07645">
    <property type="entry name" value="EGF_CA"/>
    <property type="match status" value="2"/>
</dbReference>
<proteinExistence type="predicted"/>
<dbReference type="Gene3D" id="2.90.20.10">
    <property type="entry name" value="Plasmodium vivax P25 domain"/>
    <property type="match status" value="1"/>
</dbReference>
<dbReference type="RefSeq" id="XP_042921472.1">
    <property type="nucleotide sequence ID" value="XM_043066175.1"/>
</dbReference>
<dbReference type="KEGG" id="cre:CHLRE_09g406432v5"/>
<dbReference type="SMART" id="SM00181">
    <property type="entry name" value="EGF"/>
    <property type="match status" value="1"/>
</dbReference>
<dbReference type="InterPro" id="IPR000742">
    <property type="entry name" value="EGF"/>
</dbReference>
<keyword evidence="2" id="KW-0964">Secreted</keyword>
<keyword evidence="3" id="KW-0245">EGF-like domain</keyword>
<dbReference type="Gene3D" id="2.10.25.10">
    <property type="entry name" value="Laminin"/>
    <property type="match status" value="1"/>
</dbReference>
<keyword evidence="11" id="KW-1185">Reference proteome</keyword>
<evidence type="ECO:0000313" key="11">
    <source>
        <dbReference type="Proteomes" id="UP000006906"/>
    </source>
</evidence>
<keyword evidence="6" id="KW-0325">Glycoprotein</keyword>
<dbReference type="Proteomes" id="UP000006906">
    <property type="component" value="Chromosome 9"/>
</dbReference>
<dbReference type="InterPro" id="IPR052080">
    <property type="entry name" value="vWF_C/EGF_Fibrillin"/>
</dbReference>
<evidence type="ECO:0000259" key="9">
    <source>
        <dbReference type="PROSITE" id="PS01186"/>
    </source>
</evidence>
<organism evidence="10 11">
    <name type="scientific">Chlamydomonas reinhardtii</name>
    <name type="common">Chlamydomonas smithii</name>
    <dbReference type="NCBI Taxonomy" id="3055"/>
    <lineage>
        <taxon>Eukaryota</taxon>
        <taxon>Viridiplantae</taxon>
        <taxon>Chlorophyta</taxon>
        <taxon>core chlorophytes</taxon>
        <taxon>Chlorophyceae</taxon>
        <taxon>CS clade</taxon>
        <taxon>Chlamydomonadales</taxon>
        <taxon>Chlamydomonadaceae</taxon>
        <taxon>Chlamydomonas</taxon>
    </lineage>
</organism>
<evidence type="ECO:0000256" key="1">
    <source>
        <dbReference type="ARBA" id="ARBA00004613"/>
    </source>
</evidence>
<evidence type="ECO:0000256" key="5">
    <source>
        <dbReference type="ARBA" id="ARBA00023157"/>
    </source>
</evidence>
<dbReference type="InterPro" id="IPR049883">
    <property type="entry name" value="NOTCH1_EGF-like"/>
</dbReference>
<keyword evidence="5" id="KW-1015">Disulfide bond</keyword>
<dbReference type="AlphaFoldDB" id="A0A2K3DF98"/>
<dbReference type="ExpressionAtlas" id="A0A2K3DF98">
    <property type="expression patterns" value="baseline"/>
</dbReference>
<evidence type="ECO:0000313" key="10">
    <source>
        <dbReference type="EMBL" id="PNW79213.1"/>
    </source>
</evidence>
<evidence type="ECO:0000256" key="4">
    <source>
        <dbReference type="ARBA" id="ARBA00022729"/>
    </source>
</evidence>
<dbReference type="GeneID" id="5723220"/>